<dbReference type="KEGG" id="aaf:AURANDRAFT_65788"/>
<dbReference type="GeneID" id="20225508"/>
<dbReference type="Proteomes" id="UP000002729">
    <property type="component" value="Unassembled WGS sequence"/>
</dbReference>
<evidence type="ECO:0000313" key="4">
    <source>
        <dbReference type="Proteomes" id="UP000002729"/>
    </source>
</evidence>
<feature type="region of interest" description="Disordered" evidence="1">
    <location>
        <begin position="52"/>
        <end position="75"/>
    </location>
</feature>
<feature type="region of interest" description="Disordered" evidence="1">
    <location>
        <begin position="470"/>
        <end position="500"/>
    </location>
</feature>
<keyword evidence="2" id="KW-0812">Transmembrane</keyword>
<dbReference type="InterPro" id="IPR027417">
    <property type="entry name" value="P-loop_NTPase"/>
</dbReference>
<feature type="compositionally biased region" description="Acidic residues" evidence="1">
    <location>
        <begin position="558"/>
        <end position="584"/>
    </location>
</feature>
<gene>
    <name evidence="3" type="ORF">AURANDRAFT_65788</name>
</gene>
<dbReference type="InParanoid" id="F0YFH4"/>
<dbReference type="OrthoDB" id="207130at2759"/>
<feature type="compositionally biased region" description="Basic and acidic residues" evidence="1">
    <location>
        <begin position="478"/>
        <end position="491"/>
    </location>
</feature>
<feature type="transmembrane region" description="Helical" evidence="2">
    <location>
        <begin position="106"/>
        <end position="124"/>
    </location>
</feature>
<dbReference type="RefSeq" id="XP_009039059.1">
    <property type="nucleotide sequence ID" value="XM_009040811.1"/>
</dbReference>
<protein>
    <recommendedName>
        <fullName evidence="5">Sulfotransferase domain-containing protein</fullName>
    </recommendedName>
</protein>
<name>F0YFH4_AURAN</name>
<keyword evidence="4" id="KW-1185">Reference proteome</keyword>
<evidence type="ECO:0000256" key="2">
    <source>
        <dbReference type="SAM" id="Phobius"/>
    </source>
</evidence>
<evidence type="ECO:0008006" key="5">
    <source>
        <dbReference type="Google" id="ProtNLM"/>
    </source>
</evidence>
<feature type="transmembrane region" description="Helical" evidence="2">
    <location>
        <begin position="441"/>
        <end position="462"/>
    </location>
</feature>
<dbReference type="AlphaFoldDB" id="F0YFH4"/>
<evidence type="ECO:0000256" key="1">
    <source>
        <dbReference type="SAM" id="MobiDB-lite"/>
    </source>
</evidence>
<accession>F0YFH4</accession>
<organism evidence="4">
    <name type="scientific">Aureococcus anophagefferens</name>
    <name type="common">Harmful bloom alga</name>
    <dbReference type="NCBI Taxonomy" id="44056"/>
    <lineage>
        <taxon>Eukaryota</taxon>
        <taxon>Sar</taxon>
        <taxon>Stramenopiles</taxon>
        <taxon>Ochrophyta</taxon>
        <taxon>Pelagophyceae</taxon>
        <taxon>Pelagomonadales</taxon>
        <taxon>Pelagomonadaceae</taxon>
        <taxon>Aureococcus</taxon>
    </lineage>
</organism>
<sequence length="584" mass="62407">MVALGLARRQRAAKLRRLQKQELEKRATARLGAADGAVYVAAVSRFPGAGQPLGRGEAWSSTRASSEVPAPPAPAPASLWARARAAWLDSRTASRRPPREIARSKAAGVLAAVVVVALGFHGAVARLRDAPHLAAPDEARFDAYGRYVAAEAPETARSAFSPSLLMVAGSRKSGATYVRQLLLDNLYVAPLDARDHDHHLEPAMAAAREAARVAAAANPPRDDPGALLEGLLRPGSAAARSTLVVFVAKDPYAWVASSARRPHPDDAKVRGGSRESEAHVKHLLHARARAARGALALRDSLAADGAAVEVVAYEDALRDPEALVSRLAAAYGLGRRRGGHLQLTHHLTNDAGGAPGAAPSLQRRARLASSGLFVRKAYYLDRDYVADLGRNAHHAIRTHLDAAAEAALGLHDGVGDSRRDARRARRRKRHLVALLRTLDKLVMPVVGGCLALLLGVSAFVFWRLRGEEPASDGAAETPEPRPPSRDTRRPPELPPPPTAADLAIDRARRAQRDELRWVTDRGARAVPAARKDVAAAAAPPVSSYAAMWGEPDFNTADDSTDSDEEEFDVLDDPSSESSDSDFYD</sequence>
<feature type="compositionally biased region" description="Low complexity" evidence="1">
    <location>
        <begin position="534"/>
        <end position="546"/>
    </location>
</feature>
<dbReference type="SUPFAM" id="SSF52540">
    <property type="entry name" value="P-loop containing nucleoside triphosphate hydrolases"/>
    <property type="match status" value="1"/>
</dbReference>
<keyword evidence="2" id="KW-0472">Membrane</keyword>
<evidence type="ECO:0000313" key="3">
    <source>
        <dbReference type="EMBL" id="EGB06103.1"/>
    </source>
</evidence>
<proteinExistence type="predicted"/>
<reference evidence="3 4" key="1">
    <citation type="journal article" date="2011" name="Proc. Natl. Acad. Sci. U.S.A.">
        <title>Niche of harmful alga Aureococcus anophagefferens revealed through ecogenomics.</title>
        <authorList>
            <person name="Gobler C.J."/>
            <person name="Berry D.L."/>
            <person name="Dyhrman S.T."/>
            <person name="Wilhelm S.W."/>
            <person name="Salamov A."/>
            <person name="Lobanov A.V."/>
            <person name="Zhang Y."/>
            <person name="Collier J.L."/>
            <person name="Wurch L.L."/>
            <person name="Kustka A.B."/>
            <person name="Dill B.D."/>
            <person name="Shah M."/>
            <person name="VerBerkmoes N.C."/>
            <person name="Kuo A."/>
            <person name="Terry A."/>
            <person name="Pangilinan J."/>
            <person name="Lindquist E.A."/>
            <person name="Lucas S."/>
            <person name="Paulsen I.T."/>
            <person name="Hattenrath-Lehmann T.K."/>
            <person name="Talmage S.C."/>
            <person name="Walker E.A."/>
            <person name="Koch F."/>
            <person name="Burson A.M."/>
            <person name="Marcoval M.A."/>
            <person name="Tang Y.Z."/>
            <person name="Lecleir G.R."/>
            <person name="Coyne K.J."/>
            <person name="Berg G.M."/>
            <person name="Bertrand E.M."/>
            <person name="Saito M.A."/>
            <person name="Gladyshev V.N."/>
            <person name="Grigoriev I.V."/>
        </authorList>
    </citation>
    <scope>NUCLEOTIDE SEQUENCE [LARGE SCALE GENOMIC DNA]</scope>
    <source>
        <strain evidence="4">CCMP 1984</strain>
    </source>
</reference>
<keyword evidence="2" id="KW-1133">Transmembrane helix</keyword>
<feature type="region of interest" description="Disordered" evidence="1">
    <location>
        <begin position="528"/>
        <end position="584"/>
    </location>
</feature>
<dbReference type="EMBL" id="GL833136">
    <property type="protein sequence ID" value="EGB06103.1"/>
    <property type="molecule type" value="Genomic_DNA"/>
</dbReference>